<organism evidence="14 15">
    <name type="scientific">SAR86 cluster bacterium</name>
    <dbReference type="NCBI Taxonomy" id="2030880"/>
    <lineage>
        <taxon>Bacteria</taxon>
        <taxon>Pseudomonadati</taxon>
        <taxon>Pseudomonadota</taxon>
        <taxon>Gammaproteobacteria</taxon>
        <taxon>SAR86 cluster</taxon>
    </lineage>
</organism>
<dbReference type="GO" id="GO:0005737">
    <property type="term" value="C:cytoplasm"/>
    <property type="evidence" value="ECO:0007669"/>
    <property type="project" value="TreeGrafter"/>
</dbReference>
<sequence>MENKGYFGNFGGLFIPETLSHALNELDDLYADIKSNSGFNDELNEIYRDYVGRPSPLYYAEKYSELLGTQIWFKREDLNHTGAHKINNTVGQALLAKKLGKTRIIAETGAGQHGVATATICAKLGLDCTIYMGETDIKRQELNVFKIGVLGAEIIPVSSGTATLKDALNESIRDWVTNVDNTHYIIGSVTGPHPYPTIVRDFNAIAGVELKNQCIEKFKSLPDKVIACVGGGSNAMGVFYPFIPDKEVDLIGVEAGGRNSDDVGSASINDGSVGVLHGSKTYILQNKSGEILETNSISAGLDYPGVGPEHSYLADKKRAKYVKVYDEEALEAFYRVSKIEGIIPALETAHAIAYLHHIKNPKANENVVVNMSGRGDKDLYSIMNHDKTSI</sequence>
<dbReference type="InterPro" id="IPR023026">
    <property type="entry name" value="Trp_synth_beta/beta-like"/>
</dbReference>
<evidence type="ECO:0000256" key="6">
    <source>
        <dbReference type="ARBA" id="ARBA00022605"/>
    </source>
</evidence>
<dbReference type="InterPro" id="IPR006653">
    <property type="entry name" value="Trp_synth_b_CS"/>
</dbReference>
<evidence type="ECO:0000256" key="7">
    <source>
        <dbReference type="ARBA" id="ARBA00022822"/>
    </source>
</evidence>
<keyword evidence="9 12" id="KW-0057">Aromatic amino acid biosynthesis</keyword>
<dbReference type="AlphaFoldDB" id="A0A520N0B2"/>
<evidence type="ECO:0000256" key="5">
    <source>
        <dbReference type="ARBA" id="ARBA00011270"/>
    </source>
</evidence>
<dbReference type="UniPathway" id="UPA00035">
    <property type="reaction ID" value="UER00044"/>
</dbReference>
<accession>A0A520N0B2</accession>
<dbReference type="EMBL" id="SHBE01000002">
    <property type="protein sequence ID" value="RZO26899.1"/>
    <property type="molecule type" value="Genomic_DNA"/>
</dbReference>
<comment type="similarity">
    <text evidence="4 12">Belongs to the TrpB family.</text>
</comment>
<dbReference type="PANTHER" id="PTHR48077:SF3">
    <property type="entry name" value="TRYPTOPHAN SYNTHASE"/>
    <property type="match status" value="1"/>
</dbReference>
<comment type="pathway">
    <text evidence="3 12">Amino-acid biosynthesis; L-tryptophan biosynthesis; L-tryptophan from chorismate: step 5/5.</text>
</comment>
<dbReference type="InterPro" id="IPR001926">
    <property type="entry name" value="TrpB-like_PALP"/>
</dbReference>
<dbReference type="PANTHER" id="PTHR48077">
    <property type="entry name" value="TRYPTOPHAN SYNTHASE-RELATED"/>
    <property type="match status" value="1"/>
</dbReference>
<evidence type="ECO:0000256" key="8">
    <source>
        <dbReference type="ARBA" id="ARBA00022898"/>
    </source>
</evidence>
<reference evidence="14 15" key="1">
    <citation type="submission" date="2019-02" db="EMBL/GenBank/DDBJ databases">
        <title>Prokaryotic population dynamics and viral predation in marine succession experiment using metagenomics: the confinement effect.</title>
        <authorList>
            <person name="Haro-Moreno J.M."/>
            <person name="Rodriguez-Valera F."/>
            <person name="Lopez-Perez M."/>
        </authorList>
    </citation>
    <scope>NUCLEOTIDE SEQUENCE [LARGE SCALE GENOMIC DNA]</scope>
    <source>
        <strain evidence="14">MED-G159</strain>
    </source>
</reference>
<evidence type="ECO:0000256" key="11">
    <source>
        <dbReference type="ARBA" id="ARBA00049047"/>
    </source>
</evidence>
<comment type="cofactor">
    <cofactor evidence="1 12">
        <name>pyridoxal 5'-phosphate</name>
        <dbReference type="ChEBI" id="CHEBI:597326"/>
    </cofactor>
</comment>
<dbReference type="Proteomes" id="UP000315825">
    <property type="component" value="Unassembled WGS sequence"/>
</dbReference>
<dbReference type="InterPro" id="IPR036052">
    <property type="entry name" value="TrpB-like_PALP_sf"/>
</dbReference>
<dbReference type="FunFam" id="3.40.50.1100:FF:000001">
    <property type="entry name" value="Tryptophan synthase beta chain"/>
    <property type="match status" value="1"/>
</dbReference>
<protein>
    <recommendedName>
        <fullName evidence="12">Tryptophan synthase beta chain</fullName>
        <ecNumber evidence="12">4.2.1.20</ecNumber>
    </recommendedName>
</protein>
<evidence type="ECO:0000259" key="13">
    <source>
        <dbReference type="Pfam" id="PF00291"/>
    </source>
</evidence>
<evidence type="ECO:0000256" key="1">
    <source>
        <dbReference type="ARBA" id="ARBA00001933"/>
    </source>
</evidence>
<evidence type="ECO:0000256" key="10">
    <source>
        <dbReference type="ARBA" id="ARBA00023239"/>
    </source>
</evidence>
<evidence type="ECO:0000256" key="3">
    <source>
        <dbReference type="ARBA" id="ARBA00004733"/>
    </source>
</evidence>
<comment type="caution">
    <text evidence="14">The sequence shown here is derived from an EMBL/GenBank/DDBJ whole genome shotgun (WGS) entry which is preliminary data.</text>
</comment>
<evidence type="ECO:0000256" key="4">
    <source>
        <dbReference type="ARBA" id="ARBA00009982"/>
    </source>
</evidence>
<evidence type="ECO:0000256" key="2">
    <source>
        <dbReference type="ARBA" id="ARBA00002786"/>
    </source>
</evidence>
<name>A0A520N0B2_9GAMM</name>
<evidence type="ECO:0000313" key="14">
    <source>
        <dbReference type="EMBL" id="RZO26899.1"/>
    </source>
</evidence>
<dbReference type="NCBIfam" id="TIGR00263">
    <property type="entry name" value="trpB"/>
    <property type="match status" value="1"/>
</dbReference>
<keyword evidence="7 12" id="KW-0822">Tryptophan biosynthesis</keyword>
<keyword evidence="6 12" id="KW-0028">Amino-acid biosynthesis</keyword>
<dbReference type="SUPFAM" id="SSF53686">
    <property type="entry name" value="Tryptophan synthase beta subunit-like PLP-dependent enzymes"/>
    <property type="match status" value="1"/>
</dbReference>
<evidence type="ECO:0000313" key="15">
    <source>
        <dbReference type="Proteomes" id="UP000315825"/>
    </source>
</evidence>
<evidence type="ECO:0000256" key="12">
    <source>
        <dbReference type="HAMAP-Rule" id="MF_00133"/>
    </source>
</evidence>
<dbReference type="Gene3D" id="3.40.50.1100">
    <property type="match status" value="2"/>
</dbReference>
<feature type="domain" description="Tryptophan synthase beta chain-like PALP" evidence="13">
    <location>
        <begin position="52"/>
        <end position="373"/>
    </location>
</feature>
<proteinExistence type="inferred from homology"/>
<dbReference type="HAMAP" id="MF_00133">
    <property type="entry name" value="Trp_synth_beta"/>
    <property type="match status" value="1"/>
</dbReference>
<comment type="catalytic activity">
    <reaction evidence="11 12">
        <text>(1S,2R)-1-C-(indol-3-yl)glycerol 3-phosphate + L-serine = D-glyceraldehyde 3-phosphate + L-tryptophan + H2O</text>
        <dbReference type="Rhea" id="RHEA:10532"/>
        <dbReference type="ChEBI" id="CHEBI:15377"/>
        <dbReference type="ChEBI" id="CHEBI:33384"/>
        <dbReference type="ChEBI" id="CHEBI:57912"/>
        <dbReference type="ChEBI" id="CHEBI:58866"/>
        <dbReference type="ChEBI" id="CHEBI:59776"/>
        <dbReference type="EC" id="4.2.1.20"/>
    </reaction>
</comment>
<gene>
    <name evidence="12 14" type="primary">trpB</name>
    <name evidence="14" type="ORF">EVA92_01760</name>
</gene>
<dbReference type="Pfam" id="PF00291">
    <property type="entry name" value="PALP"/>
    <property type="match status" value="1"/>
</dbReference>
<dbReference type="InterPro" id="IPR006654">
    <property type="entry name" value="Trp_synth_beta"/>
</dbReference>
<keyword evidence="8 12" id="KW-0663">Pyridoxal phosphate</keyword>
<feature type="modified residue" description="N6-(pyridoxal phosphate)lysine" evidence="12">
    <location>
        <position position="85"/>
    </location>
</feature>
<dbReference type="CDD" id="cd06446">
    <property type="entry name" value="Trp-synth_B"/>
    <property type="match status" value="1"/>
</dbReference>
<dbReference type="PROSITE" id="PS00168">
    <property type="entry name" value="TRP_SYNTHASE_BETA"/>
    <property type="match status" value="1"/>
</dbReference>
<dbReference type="GO" id="GO:0004834">
    <property type="term" value="F:tryptophan synthase activity"/>
    <property type="evidence" value="ECO:0007669"/>
    <property type="project" value="UniProtKB-UniRule"/>
</dbReference>
<dbReference type="FunFam" id="3.40.50.1100:FF:000004">
    <property type="entry name" value="Tryptophan synthase beta chain"/>
    <property type="match status" value="1"/>
</dbReference>
<comment type="subunit">
    <text evidence="5 12">Tetramer of two alpha and two beta chains.</text>
</comment>
<comment type="function">
    <text evidence="2 12">The beta subunit is responsible for the synthesis of L-tryptophan from indole and L-serine.</text>
</comment>
<keyword evidence="10 12" id="KW-0456">Lyase</keyword>
<evidence type="ECO:0000256" key="9">
    <source>
        <dbReference type="ARBA" id="ARBA00023141"/>
    </source>
</evidence>
<dbReference type="PIRSF" id="PIRSF001413">
    <property type="entry name" value="Trp_syn_beta"/>
    <property type="match status" value="1"/>
</dbReference>
<dbReference type="EC" id="4.2.1.20" evidence="12"/>